<gene>
    <name evidence="2" type="ORF">GCM10010136_03720</name>
</gene>
<comment type="caution">
    <text evidence="2">The sequence shown here is derived from an EMBL/GenBank/DDBJ whole genome shotgun (WGS) entry which is preliminary data.</text>
</comment>
<evidence type="ECO:0000259" key="1">
    <source>
        <dbReference type="Pfam" id="PF01458"/>
    </source>
</evidence>
<dbReference type="SUPFAM" id="SSF101960">
    <property type="entry name" value="Stabilizer of iron transporter SufD"/>
    <property type="match status" value="1"/>
</dbReference>
<dbReference type="NCBIfam" id="TIGR01981">
    <property type="entry name" value="sufD"/>
    <property type="match status" value="1"/>
</dbReference>
<dbReference type="InterPro" id="IPR011542">
    <property type="entry name" value="SUF_FeS_clus_asmbl_SufD"/>
</dbReference>
<evidence type="ECO:0000313" key="2">
    <source>
        <dbReference type="EMBL" id="GHC62557.1"/>
    </source>
</evidence>
<proteinExistence type="predicted"/>
<feature type="domain" description="SUF system FeS cluster assembly SufBD core" evidence="1">
    <location>
        <begin position="167"/>
        <end position="391"/>
    </location>
</feature>
<reference evidence="2" key="1">
    <citation type="journal article" date="2014" name="Int. J. Syst. Evol. Microbiol.">
        <title>Complete genome sequence of Corynebacterium casei LMG S-19264T (=DSM 44701T), isolated from a smear-ripened cheese.</title>
        <authorList>
            <consortium name="US DOE Joint Genome Institute (JGI-PGF)"/>
            <person name="Walter F."/>
            <person name="Albersmeier A."/>
            <person name="Kalinowski J."/>
            <person name="Ruckert C."/>
        </authorList>
    </citation>
    <scope>NUCLEOTIDE SEQUENCE</scope>
    <source>
        <strain evidence="2">KCTC 42097</strain>
    </source>
</reference>
<organism evidence="2 3">
    <name type="scientific">Limoniibacter endophyticus</name>
    <dbReference type="NCBI Taxonomy" id="1565040"/>
    <lineage>
        <taxon>Bacteria</taxon>
        <taxon>Pseudomonadati</taxon>
        <taxon>Pseudomonadota</taxon>
        <taxon>Alphaproteobacteria</taxon>
        <taxon>Hyphomicrobiales</taxon>
        <taxon>Bartonellaceae</taxon>
        <taxon>Limoniibacter</taxon>
    </lineage>
</organism>
<dbReference type="Proteomes" id="UP000641137">
    <property type="component" value="Unassembled WGS sequence"/>
</dbReference>
<dbReference type="AlphaFoldDB" id="A0A8J3GFG1"/>
<protein>
    <submittedName>
        <fullName evidence="2">Fe-S cluster assembly protein SufD</fullName>
    </submittedName>
</protein>
<dbReference type="PANTHER" id="PTHR43575">
    <property type="entry name" value="PROTEIN ABCI7, CHLOROPLASTIC"/>
    <property type="match status" value="1"/>
</dbReference>
<dbReference type="InterPro" id="IPR000825">
    <property type="entry name" value="SUF_FeS_clus_asmbl_SufBD_core"/>
</dbReference>
<name>A0A8J3GFG1_9HYPH</name>
<dbReference type="EMBL" id="BMZO01000001">
    <property type="protein sequence ID" value="GHC62557.1"/>
    <property type="molecule type" value="Genomic_DNA"/>
</dbReference>
<dbReference type="InterPro" id="IPR055346">
    <property type="entry name" value="Fe-S_cluster_assembly_SufBD"/>
</dbReference>
<dbReference type="PANTHER" id="PTHR43575:SF1">
    <property type="entry name" value="PROTEIN ABCI7, CHLOROPLASTIC"/>
    <property type="match status" value="1"/>
</dbReference>
<keyword evidence="3" id="KW-1185">Reference proteome</keyword>
<accession>A0A8J3GFG1</accession>
<dbReference type="GO" id="GO:0016226">
    <property type="term" value="P:iron-sulfur cluster assembly"/>
    <property type="evidence" value="ECO:0007669"/>
    <property type="project" value="InterPro"/>
</dbReference>
<dbReference type="Pfam" id="PF01458">
    <property type="entry name" value="SUFBD_core"/>
    <property type="match status" value="1"/>
</dbReference>
<sequence>MNLHANPPQRTAAETALVEAYGERLSTLAGDSAVLANRDTAIEMLKRGLPTKRIEAWHYTDLRRLLTTLPSAQPSANAKTLAPLLADSDVLVMENGVASNAAAIEGLTIARFEKSLLDGTAAAALVPAADDDAVGAINAAFVGDGYMLSIEGEHEKPVELQNLHGGGQVFARFVVDVKPGAKTTIVERQAGTERAFVSSVTDLVIEDDAEVLYIVLQDQTADSTYLAQFNAKLGKNAKLTLFFMNEGGKLVRQEVRVIAEGEGADFQMRGVNLLAGDTHTDVTMVLDHAVPETTSTEIVRNVVTGKASGVFQGRINVHQVAQKTDARMACNTLLLSDDADFSAKPELEIFADDVACGHGATVTEINPDHLFYLMARGVDEKTARGLLVRAFLAEVIEELEDEAIVEALERRLSDWFVNHG</sequence>
<dbReference type="RefSeq" id="WP_189487281.1">
    <property type="nucleotide sequence ID" value="NZ_BMZO01000001.1"/>
</dbReference>
<reference evidence="2" key="2">
    <citation type="submission" date="2020-09" db="EMBL/GenBank/DDBJ databases">
        <authorList>
            <person name="Sun Q."/>
            <person name="Kim S."/>
        </authorList>
    </citation>
    <scope>NUCLEOTIDE SEQUENCE</scope>
    <source>
        <strain evidence="2">KCTC 42097</strain>
    </source>
</reference>
<dbReference type="InterPro" id="IPR037284">
    <property type="entry name" value="SUF_FeS_clus_asmbl_SufBD_sf"/>
</dbReference>
<evidence type="ECO:0000313" key="3">
    <source>
        <dbReference type="Proteomes" id="UP000641137"/>
    </source>
</evidence>